<reference evidence="2" key="1">
    <citation type="submission" date="2016-11" db="UniProtKB">
        <authorList>
            <consortium name="WormBaseParasite"/>
        </authorList>
    </citation>
    <scope>IDENTIFICATION</scope>
</reference>
<evidence type="ECO:0000313" key="1">
    <source>
        <dbReference type="Proteomes" id="UP000095281"/>
    </source>
</evidence>
<dbReference type="WBParaSite" id="MhA1_Contig11.frz3.gene2">
    <property type="protein sequence ID" value="MhA1_Contig11.frz3.gene2"/>
    <property type="gene ID" value="MhA1_Contig11.frz3.gene2"/>
</dbReference>
<name>A0A1I8AYU8_MELHA</name>
<evidence type="ECO:0000313" key="2">
    <source>
        <dbReference type="WBParaSite" id="MhA1_Contig11.frz3.gene2"/>
    </source>
</evidence>
<protein>
    <submittedName>
        <fullName evidence="2">DB domain-containing protein</fullName>
    </submittedName>
</protein>
<proteinExistence type="predicted"/>
<organism evidence="1 2">
    <name type="scientific">Meloidogyne hapla</name>
    <name type="common">Root-knot nematode worm</name>
    <dbReference type="NCBI Taxonomy" id="6305"/>
    <lineage>
        <taxon>Eukaryota</taxon>
        <taxon>Metazoa</taxon>
        <taxon>Ecdysozoa</taxon>
        <taxon>Nematoda</taxon>
        <taxon>Chromadorea</taxon>
        <taxon>Rhabditida</taxon>
        <taxon>Tylenchina</taxon>
        <taxon>Tylenchomorpha</taxon>
        <taxon>Tylenchoidea</taxon>
        <taxon>Meloidogynidae</taxon>
        <taxon>Meloidogyninae</taxon>
        <taxon>Meloidogyne</taxon>
    </lineage>
</organism>
<sequence length="190" mass="21791">MFIYCQIKKITTCQVLLYLLLLLGEISCNYFDLELFMEKKQHSIVHKCCPKSKHSNYGKRPLHCCQDGLFSNDEEGYLLKECADLGVKSDSIIKTIRCAQKEMYGEGAVDICKVYCCKLFEDNNCSKICLSNITKADMSINKFLDFLKNCNNNENYGAVYDCIHSKTPKNMEQKYAADLEIYCKSAINMV</sequence>
<dbReference type="Proteomes" id="UP000095281">
    <property type="component" value="Unplaced"/>
</dbReference>
<keyword evidence="1" id="KW-1185">Reference proteome</keyword>
<accession>A0A1I8AYU8</accession>
<dbReference type="AlphaFoldDB" id="A0A1I8AYU8"/>